<gene>
    <name evidence="6" type="ORF">SteCoe_2346</name>
</gene>
<dbReference type="SMART" id="SM00448">
    <property type="entry name" value="REC"/>
    <property type="match status" value="1"/>
</dbReference>
<feature type="transmembrane region" description="Helical" evidence="3">
    <location>
        <begin position="159"/>
        <end position="179"/>
    </location>
</feature>
<evidence type="ECO:0000259" key="4">
    <source>
        <dbReference type="PROSITE" id="PS50109"/>
    </source>
</evidence>
<dbReference type="PANTHER" id="PTHR43719:SF28">
    <property type="entry name" value="PEROXIDE STRESS-ACTIVATED HISTIDINE KINASE MAK1-RELATED"/>
    <property type="match status" value="1"/>
</dbReference>
<dbReference type="InterPro" id="IPR036097">
    <property type="entry name" value="HisK_dim/P_sf"/>
</dbReference>
<dbReference type="CDD" id="cd00082">
    <property type="entry name" value="HisKA"/>
    <property type="match status" value="1"/>
</dbReference>
<dbReference type="CDD" id="cd17546">
    <property type="entry name" value="REC_hyHK_CKI1_RcsC-like"/>
    <property type="match status" value="1"/>
</dbReference>
<dbReference type="Pfam" id="PF00512">
    <property type="entry name" value="HisKA"/>
    <property type="match status" value="1"/>
</dbReference>
<protein>
    <recommendedName>
        <fullName evidence="8">Histidine kinase</fullName>
    </recommendedName>
</protein>
<dbReference type="PROSITE" id="PS50110">
    <property type="entry name" value="RESPONSE_REGULATORY"/>
    <property type="match status" value="1"/>
</dbReference>
<dbReference type="PANTHER" id="PTHR43719">
    <property type="entry name" value="TWO-COMPONENT HISTIDINE KINASE"/>
    <property type="match status" value="1"/>
</dbReference>
<keyword evidence="3" id="KW-0812">Transmembrane</keyword>
<evidence type="ECO:0000313" key="6">
    <source>
        <dbReference type="EMBL" id="OMJ94447.1"/>
    </source>
</evidence>
<evidence type="ECO:0000313" key="7">
    <source>
        <dbReference type="Proteomes" id="UP000187209"/>
    </source>
</evidence>
<dbReference type="PROSITE" id="PS50109">
    <property type="entry name" value="HIS_KIN"/>
    <property type="match status" value="1"/>
</dbReference>
<dbReference type="Pfam" id="PF02518">
    <property type="entry name" value="HATPase_c"/>
    <property type="match status" value="1"/>
</dbReference>
<feature type="domain" description="Response regulatory" evidence="5">
    <location>
        <begin position="580"/>
        <end position="700"/>
    </location>
</feature>
<dbReference type="SMART" id="SM00388">
    <property type="entry name" value="HisKA"/>
    <property type="match status" value="1"/>
</dbReference>
<dbReference type="Pfam" id="PF00072">
    <property type="entry name" value="Response_reg"/>
    <property type="match status" value="1"/>
</dbReference>
<dbReference type="GO" id="GO:0000155">
    <property type="term" value="F:phosphorelay sensor kinase activity"/>
    <property type="evidence" value="ECO:0007669"/>
    <property type="project" value="InterPro"/>
</dbReference>
<proteinExistence type="predicted"/>
<dbReference type="InterPro" id="IPR005467">
    <property type="entry name" value="His_kinase_dom"/>
</dbReference>
<dbReference type="InterPro" id="IPR004358">
    <property type="entry name" value="Sig_transdc_His_kin-like_C"/>
</dbReference>
<evidence type="ECO:0000256" key="1">
    <source>
        <dbReference type="ARBA" id="ARBA00022553"/>
    </source>
</evidence>
<dbReference type="EMBL" id="MPUH01000026">
    <property type="protein sequence ID" value="OMJ94447.1"/>
    <property type="molecule type" value="Genomic_DNA"/>
</dbReference>
<keyword evidence="1 2" id="KW-0597">Phosphoprotein</keyword>
<evidence type="ECO:0000256" key="2">
    <source>
        <dbReference type="PROSITE-ProRule" id="PRU00169"/>
    </source>
</evidence>
<dbReference type="SMART" id="SM00387">
    <property type="entry name" value="HATPase_c"/>
    <property type="match status" value="1"/>
</dbReference>
<reference evidence="6 7" key="1">
    <citation type="submission" date="2016-11" db="EMBL/GenBank/DDBJ databases">
        <title>The macronuclear genome of Stentor coeruleus: a giant cell with tiny introns.</title>
        <authorList>
            <person name="Slabodnick M."/>
            <person name="Ruby J.G."/>
            <person name="Reiff S.B."/>
            <person name="Swart E.C."/>
            <person name="Gosai S."/>
            <person name="Prabakaran S."/>
            <person name="Witkowska E."/>
            <person name="Larue G.E."/>
            <person name="Fisher S."/>
            <person name="Freeman R.M."/>
            <person name="Gunawardena J."/>
            <person name="Chu W."/>
            <person name="Stover N.A."/>
            <person name="Gregory B.D."/>
            <person name="Nowacki M."/>
            <person name="Derisi J."/>
            <person name="Roy S.W."/>
            <person name="Marshall W.F."/>
            <person name="Sood P."/>
        </authorList>
    </citation>
    <scope>NUCLEOTIDE SEQUENCE [LARGE SCALE GENOMIC DNA]</scope>
    <source>
        <strain evidence="6">WM001</strain>
    </source>
</reference>
<feature type="modified residue" description="4-aspartylphosphate" evidence="2">
    <location>
        <position position="629"/>
    </location>
</feature>
<dbReference type="InterPro" id="IPR003661">
    <property type="entry name" value="HisK_dim/P_dom"/>
</dbReference>
<feature type="transmembrane region" description="Helical" evidence="3">
    <location>
        <begin position="81"/>
        <end position="104"/>
    </location>
</feature>
<dbReference type="InterPro" id="IPR003594">
    <property type="entry name" value="HATPase_dom"/>
</dbReference>
<evidence type="ECO:0000256" key="3">
    <source>
        <dbReference type="SAM" id="Phobius"/>
    </source>
</evidence>
<dbReference type="Proteomes" id="UP000187209">
    <property type="component" value="Unassembled WGS sequence"/>
</dbReference>
<organism evidence="6 7">
    <name type="scientific">Stentor coeruleus</name>
    <dbReference type="NCBI Taxonomy" id="5963"/>
    <lineage>
        <taxon>Eukaryota</taxon>
        <taxon>Sar</taxon>
        <taxon>Alveolata</taxon>
        <taxon>Ciliophora</taxon>
        <taxon>Postciliodesmatophora</taxon>
        <taxon>Heterotrichea</taxon>
        <taxon>Heterotrichida</taxon>
        <taxon>Stentoridae</taxon>
        <taxon>Stentor</taxon>
    </lineage>
</organism>
<comment type="caution">
    <text evidence="6">The sequence shown here is derived from an EMBL/GenBank/DDBJ whole genome shotgun (WGS) entry which is preliminary data.</text>
</comment>
<sequence>MNLNSDSEEGKILDAIKKDTIHERLASGLLCGIIIPLIHLFSDAYYNGLNNNYSLKFMMIAMSLNHYFFRKSLPSRSKTFVLMISIAVTEISNIAMGALAVFYFPECLVFYSQTSALIYVYHEGYLISSTFFLCLLAAKQTAIWTFYTYAYSGFQLKETSAYIAGIICLFLLYFFIGYYDYKKDISLCKSKLENQTMHKNILAVVDSISDSILIIDQSNDIIFANSCGKKLVNSPSASKFFKGKKYYRCYCEKTNNDKKVIKDINLLFKTSINTEVCFGILHQQNELYEWKGKLIFWNNKESIILCGRNVTHLVNMEKESSESKYKSALLRTVSHELRTPTSAVISLTQIIESSERFSPENAERLEIIKDSCSYQLCLINDLLDYAQILSGCLKITNIFFNMHQLCLDCMKIIKVQLNEKAVKLEFCAKNIPDLIYSDPYRLKQVILNLLSNARKFTKKGRIVLDLSYEKCNVIVKCKDTGIGIAKDKIKELFVPFGTLESSQTMNPQGVGLGLVISNMLIKELGGIGIKVESEVGIGSCFSFYIHADCESSNTNSDVAEENIKVSIKSIYPKTILKRNEILIVDDTNFNILALTQILKNEGFLCYSAMNGEDAINFVRTRDFSCVIMDCEMPIMDGWEACKKISKMFEENIIKKIPPIIAYTAHTSDFIMNKCKEAGMKDVIIKPCTSEDLLSKVKCWIE</sequence>
<dbReference type="SUPFAM" id="SSF52172">
    <property type="entry name" value="CheY-like"/>
    <property type="match status" value="1"/>
</dbReference>
<evidence type="ECO:0000259" key="5">
    <source>
        <dbReference type="PROSITE" id="PS50110"/>
    </source>
</evidence>
<dbReference type="InterPro" id="IPR036890">
    <property type="entry name" value="HATPase_C_sf"/>
</dbReference>
<dbReference type="AlphaFoldDB" id="A0A1R2CZL1"/>
<dbReference type="InterPro" id="IPR050956">
    <property type="entry name" value="2C_system_His_kinase"/>
</dbReference>
<keyword evidence="3" id="KW-1133">Transmembrane helix</keyword>
<evidence type="ECO:0008006" key="8">
    <source>
        <dbReference type="Google" id="ProtNLM"/>
    </source>
</evidence>
<dbReference type="PRINTS" id="PR00344">
    <property type="entry name" value="BCTRLSENSOR"/>
</dbReference>
<dbReference type="InterPro" id="IPR001789">
    <property type="entry name" value="Sig_transdc_resp-reg_receiver"/>
</dbReference>
<feature type="domain" description="Histidine kinase" evidence="4">
    <location>
        <begin position="332"/>
        <end position="549"/>
    </location>
</feature>
<dbReference type="SUPFAM" id="SSF55874">
    <property type="entry name" value="ATPase domain of HSP90 chaperone/DNA topoisomerase II/histidine kinase"/>
    <property type="match status" value="1"/>
</dbReference>
<keyword evidence="7" id="KW-1185">Reference proteome</keyword>
<dbReference type="SUPFAM" id="SSF47384">
    <property type="entry name" value="Homodimeric domain of signal transducing histidine kinase"/>
    <property type="match status" value="1"/>
</dbReference>
<dbReference type="OrthoDB" id="292972at2759"/>
<dbReference type="InterPro" id="IPR011006">
    <property type="entry name" value="CheY-like_superfamily"/>
</dbReference>
<feature type="transmembrane region" description="Helical" evidence="3">
    <location>
        <begin position="21"/>
        <end position="41"/>
    </location>
</feature>
<dbReference type="Gene3D" id="3.30.565.10">
    <property type="entry name" value="Histidine kinase-like ATPase, C-terminal domain"/>
    <property type="match status" value="1"/>
</dbReference>
<accession>A0A1R2CZL1</accession>
<keyword evidence="3" id="KW-0472">Membrane</keyword>
<dbReference type="Gene3D" id="3.40.50.2300">
    <property type="match status" value="1"/>
</dbReference>
<dbReference type="Gene3D" id="1.10.287.130">
    <property type="match status" value="1"/>
</dbReference>
<name>A0A1R2CZL1_9CILI</name>
<feature type="transmembrane region" description="Helical" evidence="3">
    <location>
        <begin position="124"/>
        <end position="147"/>
    </location>
</feature>